<gene>
    <name evidence="2" type="ORF">FNV43_RR10685</name>
</gene>
<keyword evidence="1" id="KW-1133">Transmembrane helix</keyword>
<dbReference type="AlphaFoldDB" id="A0A8K0H4J0"/>
<organism evidence="2 3">
    <name type="scientific">Rhamnella rubrinervis</name>
    <dbReference type="NCBI Taxonomy" id="2594499"/>
    <lineage>
        <taxon>Eukaryota</taxon>
        <taxon>Viridiplantae</taxon>
        <taxon>Streptophyta</taxon>
        <taxon>Embryophyta</taxon>
        <taxon>Tracheophyta</taxon>
        <taxon>Spermatophyta</taxon>
        <taxon>Magnoliopsida</taxon>
        <taxon>eudicotyledons</taxon>
        <taxon>Gunneridae</taxon>
        <taxon>Pentapetalae</taxon>
        <taxon>rosids</taxon>
        <taxon>fabids</taxon>
        <taxon>Rosales</taxon>
        <taxon>Rhamnaceae</taxon>
        <taxon>rhamnoid group</taxon>
        <taxon>Rhamneae</taxon>
        <taxon>Rhamnella</taxon>
    </lineage>
</organism>
<evidence type="ECO:0000256" key="1">
    <source>
        <dbReference type="SAM" id="Phobius"/>
    </source>
</evidence>
<dbReference type="EMBL" id="VOIH02000005">
    <property type="protein sequence ID" value="KAF3445509.1"/>
    <property type="molecule type" value="Genomic_DNA"/>
</dbReference>
<keyword evidence="3" id="KW-1185">Reference proteome</keyword>
<comment type="caution">
    <text evidence="2">The sequence shown here is derived from an EMBL/GenBank/DDBJ whole genome shotgun (WGS) entry which is preliminary data.</text>
</comment>
<keyword evidence="1" id="KW-0812">Transmembrane</keyword>
<accession>A0A8K0H4J0</accession>
<feature type="transmembrane region" description="Helical" evidence="1">
    <location>
        <begin position="16"/>
        <end position="37"/>
    </location>
</feature>
<evidence type="ECO:0000313" key="3">
    <source>
        <dbReference type="Proteomes" id="UP000796880"/>
    </source>
</evidence>
<reference evidence="2" key="1">
    <citation type="submission" date="2020-03" db="EMBL/GenBank/DDBJ databases">
        <title>A high-quality chromosome-level genome assembly of a woody plant with both climbing and erect habits, Rhamnella rubrinervis.</title>
        <authorList>
            <person name="Lu Z."/>
            <person name="Yang Y."/>
            <person name="Zhu X."/>
            <person name="Sun Y."/>
        </authorList>
    </citation>
    <scope>NUCLEOTIDE SEQUENCE</scope>
    <source>
        <strain evidence="2">BYM</strain>
        <tissue evidence="2">Leaf</tissue>
    </source>
</reference>
<sequence length="114" mass="12548">MAGEWTVPPPLRAATSVIPCFIHYFTDFYVAVMMMIFHTSESPHLYFVSASEALRVMNNTELKGKAMRVRWSKRNGSLWNTGIGKNLDPSIASSVAEENGKSKGVGIKSLGLVL</sequence>
<evidence type="ECO:0000313" key="2">
    <source>
        <dbReference type="EMBL" id="KAF3445509.1"/>
    </source>
</evidence>
<proteinExistence type="predicted"/>
<keyword evidence="1" id="KW-0472">Membrane</keyword>
<name>A0A8K0H4J0_9ROSA</name>
<protein>
    <submittedName>
        <fullName evidence="2">Uncharacterized protein</fullName>
    </submittedName>
</protein>
<dbReference type="Proteomes" id="UP000796880">
    <property type="component" value="Unassembled WGS sequence"/>
</dbReference>